<keyword evidence="3" id="KW-0862">Zinc</keyword>
<dbReference type="SUPFAM" id="SSF57903">
    <property type="entry name" value="FYVE/PHD zinc finger"/>
    <property type="match status" value="2"/>
</dbReference>
<evidence type="ECO:0000256" key="3">
    <source>
        <dbReference type="ARBA" id="ARBA00022833"/>
    </source>
</evidence>
<dbReference type="InterPro" id="IPR013083">
    <property type="entry name" value="Znf_RING/FYVE/PHD"/>
</dbReference>
<dbReference type="InterPro" id="IPR019786">
    <property type="entry name" value="Zinc_finger_PHD-type_CS"/>
</dbReference>
<feature type="compositionally biased region" description="Basic residues" evidence="6">
    <location>
        <begin position="326"/>
        <end position="337"/>
    </location>
</feature>
<evidence type="ECO:0000256" key="6">
    <source>
        <dbReference type="SAM" id="MobiDB-lite"/>
    </source>
</evidence>
<dbReference type="InterPro" id="IPR000313">
    <property type="entry name" value="PWWP_dom"/>
</dbReference>
<evidence type="ECO:0000259" key="7">
    <source>
        <dbReference type="PROSITE" id="PS50016"/>
    </source>
</evidence>
<dbReference type="InterPro" id="IPR055198">
    <property type="entry name" value="NSD_PHD"/>
</dbReference>
<dbReference type="CDD" id="cd15568">
    <property type="entry name" value="PHD5_NSD"/>
    <property type="match status" value="1"/>
</dbReference>
<evidence type="ECO:0000313" key="10">
    <source>
        <dbReference type="Proteomes" id="UP000433483"/>
    </source>
</evidence>
<dbReference type="Gene3D" id="2.30.30.140">
    <property type="match status" value="1"/>
</dbReference>
<dbReference type="SMART" id="SM00293">
    <property type="entry name" value="PWWP"/>
    <property type="match status" value="1"/>
</dbReference>
<name>A0A6A3ZAP5_9STRA</name>
<dbReference type="InterPro" id="IPR001965">
    <property type="entry name" value="Znf_PHD"/>
</dbReference>
<dbReference type="SUPFAM" id="SSF63748">
    <property type="entry name" value="Tudor/PWWP/MBT"/>
    <property type="match status" value="1"/>
</dbReference>
<comment type="caution">
    <text evidence="9">The sequence shown here is derived from an EMBL/GenBank/DDBJ whole genome shotgun (WGS) entry which is preliminary data.</text>
</comment>
<keyword evidence="2 4" id="KW-0863">Zinc-finger</keyword>
<dbReference type="Pfam" id="PF00855">
    <property type="entry name" value="PWWP"/>
    <property type="match status" value="1"/>
</dbReference>
<evidence type="ECO:0000313" key="9">
    <source>
        <dbReference type="EMBL" id="KAE9233082.1"/>
    </source>
</evidence>
<dbReference type="CDD" id="cd15543">
    <property type="entry name" value="PHD_RSF1"/>
    <property type="match status" value="1"/>
</dbReference>
<protein>
    <recommendedName>
        <fullName evidence="11">PHD-type domain-containing protein</fullName>
    </recommendedName>
</protein>
<evidence type="ECO:0000256" key="4">
    <source>
        <dbReference type="PROSITE-ProRule" id="PRU00146"/>
    </source>
</evidence>
<organism evidence="9 10">
    <name type="scientific">Phytophthora fragariae</name>
    <dbReference type="NCBI Taxonomy" id="53985"/>
    <lineage>
        <taxon>Eukaryota</taxon>
        <taxon>Sar</taxon>
        <taxon>Stramenopiles</taxon>
        <taxon>Oomycota</taxon>
        <taxon>Peronosporomycetes</taxon>
        <taxon>Peronosporales</taxon>
        <taxon>Peronosporaceae</taxon>
        <taxon>Phytophthora</taxon>
    </lineage>
</organism>
<dbReference type="EMBL" id="QXGB01000067">
    <property type="protein sequence ID" value="KAE9233082.1"/>
    <property type="molecule type" value="Genomic_DNA"/>
</dbReference>
<feature type="region of interest" description="Disordered" evidence="6">
    <location>
        <begin position="731"/>
        <end position="776"/>
    </location>
</feature>
<keyword evidence="5" id="KW-0175">Coiled coil</keyword>
<dbReference type="GO" id="GO:0008270">
    <property type="term" value="F:zinc ion binding"/>
    <property type="evidence" value="ECO:0007669"/>
    <property type="project" value="UniProtKB-KW"/>
</dbReference>
<keyword evidence="1" id="KW-0479">Metal-binding</keyword>
<dbReference type="Pfam" id="PF22908">
    <property type="entry name" value="PHD_NSD"/>
    <property type="match status" value="1"/>
</dbReference>
<dbReference type="SMART" id="SM00249">
    <property type="entry name" value="PHD"/>
    <property type="match status" value="2"/>
</dbReference>
<feature type="domain" description="PWWP" evidence="8">
    <location>
        <begin position="117"/>
        <end position="178"/>
    </location>
</feature>
<dbReference type="InterPro" id="IPR011011">
    <property type="entry name" value="Znf_FYVE_PHD"/>
</dbReference>
<dbReference type="Gene3D" id="3.30.40.10">
    <property type="entry name" value="Zinc/RING finger domain, C3HC4 (zinc finger)"/>
    <property type="match status" value="2"/>
</dbReference>
<dbReference type="CDD" id="cd20143">
    <property type="entry name" value="PWWP_AtATX3-like"/>
    <property type="match status" value="1"/>
</dbReference>
<dbReference type="OrthoDB" id="72295at2759"/>
<evidence type="ECO:0000256" key="5">
    <source>
        <dbReference type="SAM" id="Coils"/>
    </source>
</evidence>
<dbReference type="PANTHER" id="PTHR24102:SF28">
    <property type="entry name" value="PHD-TYPE DOMAIN-CONTAINING PROTEIN"/>
    <property type="match status" value="1"/>
</dbReference>
<feature type="compositionally biased region" description="Basic and acidic residues" evidence="6">
    <location>
        <begin position="283"/>
        <end position="301"/>
    </location>
</feature>
<feature type="compositionally biased region" description="Polar residues" evidence="6">
    <location>
        <begin position="747"/>
        <end position="764"/>
    </location>
</feature>
<dbReference type="PROSITE" id="PS50016">
    <property type="entry name" value="ZF_PHD_2"/>
    <property type="match status" value="1"/>
</dbReference>
<dbReference type="AlphaFoldDB" id="A0A6A3ZAP5"/>
<dbReference type="PANTHER" id="PTHR24102">
    <property type="entry name" value="PHD FINGER PROTEIN"/>
    <property type="match status" value="1"/>
</dbReference>
<keyword evidence="10" id="KW-1185">Reference proteome</keyword>
<dbReference type="Proteomes" id="UP000433483">
    <property type="component" value="Unassembled WGS sequence"/>
</dbReference>
<dbReference type="PROSITE" id="PS01359">
    <property type="entry name" value="ZF_PHD_1"/>
    <property type="match status" value="1"/>
</dbReference>
<dbReference type="InterPro" id="IPR019787">
    <property type="entry name" value="Znf_PHD-finger"/>
</dbReference>
<dbReference type="Pfam" id="PF00628">
    <property type="entry name" value="PHD"/>
    <property type="match status" value="1"/>
</dbReference>
<evidence type="ECO:0000256" key="2">
    <source>
        <dbReference type="ARBA" id="ARBA00022771"/>
    </source>
</evidence>
<evidence type="ECO:0000259" key="8">
    <source>
        <dbReference type="PROSITE" id="PS50812"/>
    </source>
</evidence>
<feature type="domain" description="PHD-type" evidence="7">
    <location>
        <begin position="227"/>
        <end position="280"/>
    </location>
</feature>
<dbReference type="PROSITE" id="PS50812">
    <property type="entry name" value="PWWP"/>
    <property type="match status" value="1"/>
</dbReference>
<accession>A0A6A3ZAP5</accession>
<feature type="region of interest" description="Disordered" evidence="6">
    <location>
        <begin position="45"/>
        <end position="73"/>
    </location>
</feature>
<feature type="region of interest" description="Disordered" evidence="6">
    <location>
        <begin position="958"/>
        <end position="978"/>
    </location>
</feature>
<proteinExistence type="predicted"/>
<sequence length="978" mass="110162">MVERSIHGEGGHLVEALRQCRLSLTTHRWEIEVKWGPDLQQCGTHHKEFRSQRNRTTLPSDERDRSGDLPGGAEISRTAAVMTKDRISSAELAQRKEEYYELLATSDSSLRDVLNQRGGLVLARVGRYQPWPARFCEPGEFAKMARYRAKKGQACVYFFGSRNYGWVSKSSIQPFPEDLTTLTGSAKYNPALIQEALDEAKFVLDVTDETARRFFDRIMERKEEAVDLPCERCNRVDDHYSLLILCDGKNCKREYHMNCLSPPLESIPPGDWFCPDCEKEKEKESEREREKERLKHAKAEAMDNPESSVTEASVFVGESPLAKTPSAKKVKKHKHKSRDGTTKRRLASTSPDRLGVPVKKPRARRSSSREVSPPPRTTPKRLDGRKKKPSQISIPSGRAQILSDPDSGTPDDEQRSEEKCMLCGFGGELIVCEFPACTKVYHQFCLGSYPFPKNEDAIWNCPRHTCALTGEKELCRDGEKTTSKLKHASPRKANVKNVLWKCTQCPLAITEEALPQLPQEQIFSKKSRAFTCPHCYLNAPAKIQLARRLEKIWSTLATNRQGMPFCGPLLCGVEPVDGQSEDTRTQLDLFKVLARIRRLDYEESAVFSRDIDEVVANALDLIANRSYPLMEAAKTLKIIRNEQFAIHQQKLNFLDTKIRRLHGEKERDNDDDLADAGKKEWPLRWRQECGPFEDNYYAQVDAKSLEEWTALVSAAPLYASADEFDGRSGVDAYMSDELSGGEDDSQQRLGSTRSRSPSLGSANELSGPPAATRVESGLSLSEGTDVMIAFGDLSNPGCGTQKRRFGGEQTKELDNMDAREFFLSPSTSEMQHMFDQQSTLLRSALEAHSTLQRSWLISQQDMLGLGGRGGFSVGEGRLAAELRLANKNLRQRLRNKDKLVDQLTSDHMALRAEVINLKRELSQSKVRARELEERIATTDGINRGHPNEVRLDNSKTVVSNGEIAATPDQSTDEEHMFQ</sequence>
<evidence type="ECO:0008006" key="11">
    <source>
        <dbReference type="Google" id="ProtNLM"/>
    </source>
</evidence>
<feature type="region of interest" description="Disordered" evidence="6">
    <location>
        <begin position="283"/>
        <end position="414"/>
    </location>
</feature>
<gene>
    <name evidence="9" type="ORF">PF005_g2454</name>
</gene>
<reference evidence="9 10" key="1">
    <citation type="submission" date="2018-08" db="EMBL/GenBank/DDBJ databases">
        <title>Genomic investigation of the strawberry pathogen Phytophthora fragariae indicates pathogenicity is determined by transcriptional variation in three key races.</title>
        <authorList>
            <person name="Adams T.M."/>
            <person name="Armitage A.D."/>
            <person name="Sobczyk M.K."/>
            <person name="Bates H.J."/>
            <person name="Dunwell J.M."/>
            <person name="Nellist C.F."/>
            <person name="Harrison R.J."/>
        </authorList>
    </citation>
    <scope>NUCLEOTIDE SEQUENCE [LARGE SCALE GENOMIC DNA]</scope>
    <source>
        <strain evidence="9 10">NOV-27</strain>
    </source>
</reference>
<feature type="coiled-coil region" evidence="5">
    <location>
        <begin position="879"/>
        <end position="934"/>
    </location>
</feature>
<evidence type="ECO:0000256" key="1">
    <source>
        <dbReference type="ARBA" id="ARBA00022723"/>
    </source>
</evidence>